<keyword evidence="3" id="KW-1185">Reference proteome</keyword>
<feature type="compositionally biased region" description="Basic residues" evidence="1">
    <location>
        <begin position="109"/>
        <end position="119"/>
    </location>
</feature>
<proteinExistence type="predicted"/>
<gene>
    <name evidence="2" type="ORF">GGQ68_000884</name>
</gene>
<dbReference type="RefSeq" id="WP_183963278.1">
    <property type="nucleotide sequence ID" value="NZ_BAABBZ010000014.1"/>
</dbReference>
<reference evidence="2 3" key="1">
    <citation type="submission" date="2020-08" db="EMBL/GenBank/DDBJ databases">
        <title>Genomic Encyclopedia of Type Strains, Phase IV (KMG-IV): sequencing the most valuable type-strain genomes for metagenomic binning, comparative biology and taxonomic classification.</title>
        <authorList>
            <person name="Goeker M."/>
        </authorList>
    </citation>
    <scope>NUCLEOTIDE SEQUENCE [LARGE SCALE GENOMIC DNA]</scope>
    <source>
        <strain evidence="2 3">DSM 102235</strain>
    </source>
</reference>
<accession>A0A7W6DR86</accession>
<dbReference type="Proteomes" id="UP000541426">
    <property type="component" value="Unassembled WGS sequence"/>
</dbReference>
<name>A0A7W6DR86_9RHOB</name>
<sequence length="119" mass="12762">MFQDMMKATTDWQKVALSTSQMMLSAAVVVQTRMAQMAMGVMKPQEFTRMVLEKPSAFARGGEMAMRAMSGNKGYAIVMAEALKPIEASASANARRLSGGSAANALASPRKKTRKPKSG</sequence>
<evidence type="ECO:0000313" key="3">
    <source>
        <dbReference type="Proteomes" id="UP000541426"/>
    </source>
</evidence>
<dbReference type="EMBL" id="JACIEJ010000002">
    <property type="protein sequence ID" value="MBB3984568.1"/>
    <property type="molecule type" value="Genomic_DNA"/>
</dbReference>
<organism evidence="2 3">
    <name type="scientific">Sagittula marina</name>
    <dbReference type="NCBI Taxonomy" id="943940"/>
    <lineage>
        <taxon>Bacteria</taxon>
        <taxon>Pseudomonadati</taxon>
        <taxon>Pseudomonadota</taxon>
        <taxon>Alphaproteobacteria</taxon>
        <taxon>Rhodobacterales</taxon>
        <taxon>Roseobacteraceae</taxon>
        <taxon>Sagittula</taxon>
    </lineage>
</organism>
<comment type="caution">
    <text evidence="2">The sequence shown here is derived from an EMBL/GenBank/DDBJ whole genome shotgun (WGS) entry which is preliminary data.</text>
</comment>
<protein>
    <recommendedName>
        <fullName evidence="4">Antifreeze protein</fullName>
    </recommendedName>
</protein>
<feature type="compositionally biased region" description="Low complexity" evidence="1">
    <location>
        <begin position="97"/>
        <end position="108"/>
    </location>
</feature>
<evidence type="ECO:0000256" key="1">
    <source>
        <dbReference type="SAM" id="MobiDB-lite"/>
    </source>
</evidence>
<dbReference type="AlphaFoldDB" id="A0A7W6DR86"/>
<feature type="region of interest" description="Disordered" evidence="1">
    <location>
        <begin position="93"/>
        <end position="119"/>
    </location>
</feature>
<evidence type="ECO:0008006" key="4">
    <source>
        <dbReference type="Google" id="ProtNLM"/>
    </source>
</evidence>
<evidence type="ECO:0000313" key="2">
    <source>
        <dbReference type="EMBL" id="MBB3984568.1"/>
    </source>
</evidence>